<reference evidence="1" key="1">
    <citation type="submission" date="2022-10" db="EMBL/GenBank/DDBJ databases">
        <title>Culturing micro-colonial fungi from biological soil crusts in the Mojave desert and describing Neophaeococcomyces mojavensis, and introducing the new genera and species Taxawa tesnikishii.</title>
        <authorList>
            <person name="Kurbessoian T."/>
            <person name="Stajich J.E."/>
        </authorList>
    </citation>
    <scope>NUCLEOTIDE SEQUENCE</scope>
    <source>
        <strain evidence="1">JES_112</strain>
    </source>
</reference>
<dbReference type="EMBL" id="JAPDRQ010000094">
    <property type="protein sequence ID" value="KAJ9655525.1"/>
    <property type="molecule type" value="Genomic_DNA"/>
</dbReference>
<sequence>MGEVYKYALCNIAATAAPDSTYGCFRNKSGHSATGCSLWIDCEGLPNGVFHCLPEDLWEDKISSAPLNRRAWVVQERLLSPRILHFGADQLYFECCETSACETCPAGLEGDIAPTSKKLELSLCPLPYKLAFDFRRSGEQSDDHLLKFLHAWSEVVTTYSEGKLTREEDKLVALSGLAKEMKSRFCGDIEYLAGLWRQDLAAQLLWSVISKGRKYSLPTTQAPSWSWASIDGLILAGSGTRPDEITLMSVLEAKVNSNGFDTMVHNHDGQLRVKGRLFRAEIAPENPRDLRFSLRRGYVQGTALIACRLDVPTTIRKCGPNIHLMPVKYDWFNKSLKGLILEPTQVVKGQFQRYGTFSASEGSLNTFNNSHEKEEVEYEVYDGINEFVITII</sequence>
<evidence type="ECO:0000313" key="2">
    <source>
        <dbReference type="Proteomes" id="UP001172386"/>
    </source>
</evidence>
<evidence type="ECO:0000313" key="1">
    <source>
        <dbReference type="EMBL" id="KAJ9655525.1"/>
    </source>
</evidence>
<gene>
    <name evidence="1" type="ORF">H2198_005616</name>
</gene>
<keyword evidence="2" id="KW-1185">Reference proteome</keyword>
<proteinExistence type="predicted"/>
<organism evidence="1 2">
    <name type="scientific">Neophaeococcomyces mojaviensis</name>
    <dbReference type="NCBI Taxonomy" id="3383035"/>
    <lineage>
        <taxon>Eukaryota</taxon>
        <taxon>Fungi</taxon>
        <taxon>Dikarya</taxon>
        <taxon>Ascomycota</taxon>
        <taxon>Pezizomycotina</taxon>
        <taxon>Eurotiomycetes</taxon>
        <taxon>Chaetothyriomycetidae</taxon>
        <taxon>Chaetothyriales</taxon>
        <taxon>Chaetothyriales incertae sedis</taxon>
        <taxon>Neophaeococcomyces</taxon>
    </lineage>
</organism>
<protein>
    <submittedName>
        <fullName evidence="1">Uncharacterized protein</fullName>
    </submittedName>
</protein>
<dbReference type="Proteomes" id="UP001172386">
    <property type="component" value="Unassembled WGS sequence"/>
</dbReference>
<comment type="caution">
    <text evidence="1">The sequence shown here is derived from an EMBL/GenBank/DDBJ whole genome shotgun (WGS) entry which is preliminary data.</text>
</comment>
<accession>A0ACC3A5C2</accession>
<name>A0ACC3A5C2_9EURO</name>